<dbReference type="InterPro" id="IPR000673">
    <property type="entry name" value="Sig_transdc_resp-reg_Me-estase"/>
</dbReference>
<dbReference type="PROSITE" id="PS50122">
    <property type="entry name" value="CHEB"/>
    <property type="match status" value="1"/>
</dbReference>
<dbReference type="GO" id="GO:0008984">
    <property type="term" value="F:protein-glutamate methylesterase activity"/>
    <property type="evidence" value="ECO:0007669"/>
    <property type="project" value="UniProtKB-EC"/>
</dbReference>
<dbReference type="InterPro" id="IPR035909">
    <property type="entry name" value="CheB_C"/>
</dbReference>
<feature type="domain" description="CheB-type methylesterase" evidence="5">
    <location>
        <begin position="1"/>
        <end position="166"/>
    </location>
</feature>
<dbReference type="EC" id="3.1.1.61" evidence="2"/>
<evidence type="ECO:0000259" key="5">
    <source>
        <dbReference type="PROSITE" id="PS50122"/>
    </source>
</evidence>
<dbReference type="RefSeq" id="WP_150786881.1">
    <property type="nucleotide sequence ID" value="NZ_CABVJF010000013.1"/>
</dbReference>
<dbReference type="OrthoDB" id="9793421at2"/>
<dbReference type="GO" id="GO:0000156">
    <property type="term" value="F:phosphorelay response regulator activity"/>
    <property type="evidence" value="ECO:0007669"/>
    <property type="project" value="InterPro"/>
</dbReference>
<gene>
    <name evidence="6" type="primary">cheB_7</name>
    <name evidence="6" type="ORF">PS928_03611</name>
</gene>
<dbReference type="GO" id="GO:0006935">
    <property type="term" value="P:chemotaxis"/>
    <property type="evidence" value="ECO:0007669"/>
    <property type="project" value="UniProtKB-UniRule"/>
</dbReference>
<dbReference type="Proteomes" id="UP000381378">
    <property type="component" value="Unassembled WGS sequence"/>
</dbReference>
<dbReference type="PANTHER" id="PTHR42872:SF6">
    <property type="entry name" value="PROTEIN-GLUTAMATE METHYLESTERASE_PROTEIN-GLUTAMINE GLUTAMINASE"/>
    <property type="match status" value="1"/>
</dbReference>
<feature type="active site" evidence="4">
    <location>
        <position position="133"/>
    </location>
</feature>
<dbReference type="PANTHER" id="PTHR42872">
    <property type="entry name" value="PROTEIN-GLUTAMATE METHYLESTERASE/PROTEIN-GLUTAMINE GLUTAMINASE"/>
    <property type="match status" value="1"/>
</dbReference>
<evidence type="ECO:0000256" key="2">
    <source>
        <dbReference type="ARBA" id="ARBA00039140"/>
    </source>
</evidence>
<protein>
    <recommendedName>
        <fullName evidence="2">protein-glutamate methylesterase</fullName>
        <ecNumber evidence="2">3.1.1.61</ecNumber>
    </recommendedName>
</protein>
<evidence type="ECO:0000256" key="1">
    <source>
        <dbReference type="ARBA" id="ARBA00022801"/>
    </source>
</evidence>
<comment type="catalytic activity">
    <reaction evidence="3">
        <text>[protein]-L-glutamate 5-O-methyl ester + H2O = L-glutamyl-[protein] + methanol + H(+)</text>
        <dbReference type="Rhea" id="RHEA:23236"/>
        <dbReference type="Rhea" id="RHEA-COMP:10208"/>
        <dbReference type="Rhea" id="RHEA-COMP:10311"/>
        <dbReference type="ChEBI" id="CHEBI:15377"/>
        <dbReference type="ChEBI" id="CHEBI:15378"/>
        <dbReference type="ChEBI" id="CHEBI:17790"/>
        <dbReference type="ChEBI" id="CHEBI:29973"/>
        <dbReference type="ChEBI" id="CHEBI:82795"/>
        <dbReference type="EC" id="3.1.1.61"/>
    </reaction>
</comment>
<evidence type="ECO:0000313" key="7">
    <source>
        <dbReference type="Proteomes" id="UP000381378"/>
    </source>
</evidence>
<evidence type="ECO:0000313" key="6">
    <source>
        <dbReference type="EMBL" id="VVQ10344.1"/>
    </source>
</evidence>
<accession>A0A5E7URZ7</accession>
<organism evidence="6 7">
    <name type="scientific">Pseudomonas fluorescens</name>
    <dbReference type="NCBI Taxonomy" id="294"/>
    <lineage>
        <taxon>Bacteria</taxon>
        <taxon>Pseudomonadati</taxon>
        <taxon>Pseudomonadota</taxon>
        <taxon>Gammaproteobacteria</taxon>
        <taxon>Pseudomonadales</taxon>
        <taxon>Pseudomonadaceae</taxon>
        <taxon>Pseudomonas</taxon>
    </lineage>
</organism>
<sequence>MESNRDIIVIGGSEGSLDPLREILAGLPGDFPAAILIVVHTGSSSPRLLASMLNLKSTLPVTYGEEGNSIELGHVYLAPPDKHLEVIKPGIIHLSDGPKVNFSRPAADRLFETAATAFGGRVISLILSGNDGDGAAGANAVRLAGGLSLVQDPGDAVVPSMPIQAIENDHPDCLVRSKSLVEVLMHAVTPFLSPE</sequence>
<evidence type="ECO:0000256" key="4">
    <source>
        <dbReference type="PROSITE-ProRule" id="PRU00050"/>
    </source>
</evidence>
<feature type="active site" evidence="4">
    <location>
        <position position="40"/>
    </location>
</feature>
<dbReference type="AlphaFoldDB" id="A0A5E7URZ7"/>
<keyword evidence="4" id="KW-0145">Chemotaxis</keyword>
<dbReference type="CDD" id="cd16433">
    <property type="entry name" value="CheB"/>
    <property type="match status" value="1"/>
</dbReference>
<dbReference type="EMBL" id="CABVJF010000013">
    <property type="protein sequence ID" value="VVQ10344.1"/>
    <property type="molecule type" value="Genomic_DNA"/>
</dbReference>
<proteinExistence type="predicted"/>
<dbReference type="Pfam" id="PF01339">
    <property type="entry name" value="CheB_methylest"/>
    <property type="match status" value="1"/>
</dbReference>
<keyword evidence="1 4" id="KW-0378">Hydrolase</keyword>
<feature type="active site" evidence="4">
    <location>
        <position position="13"/>
    </location>
</feature>
<evidence type="ECO:0000256" key="3">
    <source>
        <dbReference type="ARBA" id="ARBA00048267"/>
    </source>
</evidence>
<name>A0A5E7URZ7_PSEFL</name>
<reference evidence="6 7" key="1">
    <citation type="submission" date="2019-09" db="EMBL/GenBank/DDBJ databases">
        <authorList>
            <person name="Chandra G."/>
            <person name="Truman W A."/>
        </authorList>
    </citation>
    <scope>NUCLEOTIDE SEQUENCE [LARGE SCALE GENOMIC DNA]</scope>
    <source>
        <strain evidence="6">PS928</strain>
    </source>
</reference>
<dbReference type="Gene3D" id="3.40.50.180">
    <property type="entry name" value="Methylesterase CheB, C-terminal domain"/>
    <property type="match status" value="1"/>
</dbReference>
<dbReference type="GO" id="GO:0005737">
    <property type="term" value="C:cytoplasm"/>
    <property type="evidence" value="ECO:0007669"/>
    <property type="project" value="InterPro"/>
</dbReference>
<dbReference type="SUPFAM" id="SSF52738">
    <property type="entry name" value="Methylesterase CheB, C-terminal domain"/>
    <property type="match status" value="1"/>
</dbReference>